<name>A0A9D2HNS1_9BACT</name>
<evidence type="ECO:0000313" key="3">
    <source>
        <dbReference type="Proteomes" id="UP000823821"/>
    </source>
</evidence>
<reference evidence="2" key="2">
    <citation type="submission" date="2021-04" db="EMBL/GenBank/DDBJ databases">
        <authorList>
            <person name="Gilroy R."/>
        </authorList>
    </citation>
    <scope>NUCLEOTIDE SEQUENCE</scope>
    <source>
        <strain evidence="2">5032</strain>
    </source>
</reference>
<evidence type="ECO:0000313" key="2">
    <source>
        <dbReference type="EMBL" id="HJA78798.1"/>
    </source>
</evidence>
<dbReference type="AlphaFoldDB" id="A0A9D2HNS1"/>
<dbReference type="Proteomes" id="UP000823821">
    <property type="component" value="Unassembled WGS sequence"/>
</dbReference>
<organism evidence="2 3">
    <name type="scientific">Candidatus Desulfovibrio intestinavium</name>
    <dbReference type="NCBI Taxonomy" id="2838534"/>
    <lineage>
        <taxon>Bacteria</taxon>
        <taxon>Pseudomonadati</taxon>
        <taxon>Thermodesulfobacteriota</taxon>
        <taxon>Desulfovibrionia</taxon>
        <taxon>Desulfovibrionales</taxon>
        <taxon>Desulfovibrionaceae</taxon>
        <taxon>Desulfovibrio</taxon>
    </lineage>
</organism>
<evidence type="ECO:0000256" key="1">
    <source>
        <dbReference type="SAM" id="MobiDB-lite"/>
    </source>
</evidence>
<feature type="compositionally biased region" description="Basic residues" evidence="1">
    <location>
        <begin position="90"/>
        <end position="103"/>
    </location>
</feature>
<protein>
    <submittedName>
        <fullName evidence="2">Uncharacterized protein</fullName>
    </submittedName>
</protein>
<reference evidence="2" key="1">
    <citation type="journal article" date="2021" name="PeerJ">
        <title>Extensive microbial diversity within the chicken gut microbiome revealed by metagenomics and culture.</title>
        <authorList>
            <person name="Gilroy R."/>
            <person name="Ravi A."/>
            <person name="Getino M."/>
            <person name="Pursley I."/>
            <person name="Horton D.L."/>
            <person name="Alikhan N.F."/>
            <person name="Baker D."/>
            <person name="Gharbi K."/>
            <person name="Hall N."/>
            <person name="Watson M."/>
            <person name="Adriaenssens E.M."/>
            <person name="Foster-Nyarko E."/>
            <person name="Jarju S."/>
            <person name="Secka A."/>
            <person name="Antonio M."/>
            <person name="Oren A."/>
            <person name="Chaudhuri R.R."/>
            <person name="La Ragione R."/>
            <person name="Hildebrand F."/>
            <person name="Pallen M.J."/>
        </authorList>
    </citation>
    <scope>NUCLEOTIDE SEQUENCE</scope>
    <source>
        <strain evidence="2">5032</strain>
    </source>
</reference>
<feature type="region of interest" description="Disordered" evidence="1">
    <location>
        <begin position="83"/>
        <end position="103"/>
    </location>
</feature>
<dbReference type="EMBL" id="DWZD01000029">
    <property type="protein sequence ID" value="HJA78798.1"/>
    <property type="molecule type" value="Genomic_DNA"/>
</dbReference>
<sequence>MHNRFGSRSDMVIQRVEENGQTFLLAIDEKGLYLTTERYLDRNLADPHRYAGLRAGVPARLAALGLDAPGLREAHQHKVKMIGEGEPKKKINPLKASKRSMKG</sequence>
<gene>
    <name evidence="2" type="ORF">H9784_04395</name>
</gene>
<comment type="caution">
    <text evidence="2">The sequence shown here is derived from an EMBL/GenBank/DDBJ whole genome shotgun (WGS) entry which is preliminary data.</text>
</comment>
<proteinExistence type="predicted"/>
<accession>A0A9D2HNS1</accession>